<dbReference type="InterPro" id="IPR040891">
    <property type="entry name" value="HEPN_SAV_6107"/>
</dbReference>
<dbReference type="RefSeq" id="WP_252622845.1">
    <property type="nucleotide sequence ID" value="NZ_CP099490.1"/>
</dbReference>
<feature type="compositionally biased region" description="Polar residues" evidence="1">
    <location>
        <begin position="1"/>
        <end position="13"/>
    </location>
</feature>
<sequence length="174" mass="18465">MTTMSTHKPTMSTHPIGGPHTKGSQGAGSQGAGPQAAPPSASTVLDLLDRSRAGLVQACHSQSAAQRYTEAHLAALRAAAALVAARTPVSGRSRPRSVWEVLPGLAPELREWAVFFASSGRRRLALERGTAMVSPREADDLVRQCESFVELVRGALHLPFAEPLPSELTPTTPW</sequence>
<gene>
    <name evidence="3" type="ORF">NF557_06620</name>
</gene>
<proteinExistence type="predicted"/>
<feature type="region of interest" description="Disordered" evidence="1">
    <location>
        <begin position="1"/>
        <end position="41"/>
    </location>
</feature>
<feature type="domain" description="SAV-6107-like HEPN" evidence="2">
    <location>
        <begin position="58"/>
        <end position="153"/>
    </location>
</feature>
<evidence type="ECO:0000256" key="1">
    <source>
        <dbReference type="SAM" id="MobiDB-lite"/>
    </source>
</evidence>
<name>A0ABY4YLG9_9MICO</name>
<keyword evidence="4" id="KW-1185">Reference proteome</keyword>
<accession>A0ABY4YLG9</accession>
<feature type="compositionally biased region" description="Low complexity" evidence="1">
    <location>
        <begin position="32"/>
        <end position="41"/>
    </location>
</feature>
<evidence type="ECO:0000313" key="3">
    <source>
        <dbReference type="EMBL" id="USQ77574.1"/>
    </source>
</evidence>
<organism evidence="3 4">
    <name type="scientific">Ornithinimicrobium cryptoxanthini</name>
    <dbReference type="NCBI Taxonomy" id="2934161"/>
    <lineage>
        <taxon>Bacteria</taxon>
        <taxon>Bacillati</taxon>
        <taxon>Actinomycetota</taxon>
        <taxon>Actinomycetes</taxon>
        <taxon>Micrococcales</taxon>
        <taxon>Ornithinimicrobiaceae</taxon>
        <taxon>Ornithinimicrobium</taxon>
    </lineage>
</organism>
<dbReference type="Pfam" id="PF18726">
    <property type="entry name" value="HEPN_SAV_6107"/>
    <property type="match status" value="1"/>
</dbReference>
<reference evidence="3" key="1">
    <citation type="submission" date="2022-06" db="EMBL/GenBank/DDBJ databases">
        <title>Ornithinimicrobium JY.X270.</title>
        <authorList>
            <person name="Huang Y."/>
        </authorList>
    </citation>
    <scope>NUCLEOTIDE SEQUENCE</scope>
    <source>
        <strain evidence="3">JY.X270</strain>
    </source>
</reference>
<evidence type="ECO:0000259" key="2">
    <source>
        <dbReference type="Pfam" id="PF18726"/>
    </source>
</evidence>
<evidence type="ECO:0000313" key="4">
    <source>
        <dbReference type="Proteomes" id="UP001056535"/>
    </source>
</evidence>
<dbReference type="Proteomes" id="UP001056535">
    <property type="component" value="Chromosome"/>
</dbReference>
<protein>
    <submittedName>
        <fullName evidence="3">SAV_6107 family HEPN domain-containing protein</fullName>
    </submittedName>
</protein>
<dbReference type="EMBL" id="CP099490">
    <property type="protein sequence ID" value="USQ77574.1"/>
    <property type="molecule type" value="Genomic_DNA"/>
</dbReference>